<feature type="region of interest" description="Disordered" evidence="1">
    <location>
        <begin position="138"/>
        <end position="157"/>
    </location>
</feature>
<dbReference type="Pfam" id="PF25597">
    <property type="entry name" value="SH3_retrovirus"/>
    <property type="match status" value="1"/>
</dbReference>
<evidence type="ECO:0000313" key="4">
    <source>
        <dbReference type="Proteomes" id="UP000765509"/>
    </source>
</evidence>
<keyword evidence="4" id="KW-1185">Reference proteome</keyword>
<dbReference type="InterPro" id="IPR057670">
    <property type="entry name" value="SH3_retrovirus"/>
</dbReference>
<dbReference type="AlphaFoldDB" id="A0A9Q3BQA3"/>
<accession>A0A9Q3BQA3</accession>
<dbReference type="PANTHER" id="PTHR11439">
    <property type="entry name" value="GAG-POL-RELATED RETROTRANSPOSON"/>
    <property type="match status" value="1"/>
</dbReference>
<sequence>MLNATNLTKQYWAEAINTATFISNLTPTTPRNNQSPAAIWNNNQPTLTKLRVFGCQAIKFKIKKECSWKLDQRGQEGIMLGYDNENTAYQILQLQDRKIIIRRHFKFNKKIFPKISTNTSHEEKWKGITEEQSKIATASITNNNHTIETETESQQSIQEINENRENNEGRNTSRQEYQDNNEHRQHIKIIGPRHPTIINSDLNKLNILTYNRGARVSTPLTPQDHLKPVMDQEIQEFNKLKINYISAIGSINFLSTATRTDLSFAVSALSQYLENQGIKHWKAFNHVLKYLQGTQDIGLHYIRSNKKGIKAFSDADWGNCRISRRSITGYLACLHDNLVIWKTKKQPSVSISTSEAEYKALCDLTSELLWFKQW</sequence>
<gene>
    <name evidence="3" type="ORF">O181_008666</name>
</gene>
<organism evidence="3 4">
    <name type="scientific">Austropuccinia psidii MF-1</name>
    <dbReference type="NCBI Taxonomy" id="1389203"/>
    <lineage>
        <taxon>Eukaryota</taxon>
        <taxon>Fungi</taxon>
        <taxon>Dikarya</taxon>
        <taxon>Basidiomycota</taxon>
        <taxon>Pucciniomycotina</taxon>
        <taxon>Pucciniomycetes</taxon>
        <taxon>Pucciniales</taxon>
        <taxon>Sphaerophragmiaceae</taxon>
        <taxon>Austropuccinia</taxon>
    </lineage>
</organism>
<reference evidence="3" key="1">
    <citation type="submission" date="2021-03" db="EMBL/GenBank/DDBJ databases">
        <title>Draft genome sequence of rust myrtle Austropuccinia psidii MF-1, a brazilian biotype.</title>
        <authorList>
            <person name="Quecine M.C."/>
            <person name="Pachon D.M.R."/>
            <person name="Bonatelli M.L."/>
            <person name="Correr F.H."/>
            <person name="Franceschini L.M."/>
            <person name="Leite T.F."/>
            <person name="Margarido G.R.A."/>
            <person name="Almeida C.A."/>
            <person name="Ferrarezi J.A."/>
            <person name="Labate C.A."/>
        </authorList>
    </citation>
    <scope>NUCLEOTIDE SEQUENCE</scope>
    <source>
        <strain evidence="3">MF-1</strain>
    </source>
</reference>
<name>A0A9Q3BQA3_9BASI</name>
<evidence type="ECO:0000256" key="1">
    <source>
        <dbReference type="SAM" id="MobiDB-lite"/>
    </source>
</evidence>
<dbReference type="Proteomes" id="UP000765509">
    <property type="component" value="Unassembled WGS sequence"/>
</dbReference>
<proteinExistence type="predicted"/>
<comment type="caution">
    <text evidence="3">The sequence shown here is derived from an EMBL/GenBank/DDBJ whole genome shotgun (WGS) entry which is preliminary data.</text>
</comment>
<evidence type="ECO:0000259" key="2">
    <source>
        <dbReference type="Pfam" id="PF25597"/>
    </source>
</evidence>
<feature type="domain" description="Retroviral polymerase SH3-like" evidence="2">
    <location>
        <begin position="62"/>
        <end position="117"/>
    </location>
</feature>
<dbReference type="OrthoDB" id="422839at2759"/>
<dbReference type="EMBL" id="AVOT02002029">
    <property type="protein sequence ID" value="MBW0468951.1"/>
    <property type="molecule type" value="Genomic_DNA"/>
</dbReference>
<dbReference type="PANTHER" id="PTHR11439:SF467">
    <property type="entry name" value="INTEGRASE CATALYTIC DOMAIN-CONTAINING PROTEIN"/>
    <property type="match status" value="1"/>
</dbReference>
<protein>
    <recommendedName>
        <fullName evidence="2">Retroviral polymerase SH3-like domain-containing protein</fullName>
    </recommendedName>
</protein>
<feature type="compositionally biased region" description="Low complexity" evidence="1">
    <location>
        <begin position="140"/>
        <end position="157"/>
    </location>
</feature>
<dbReference type="CDD" id="cd09272">
    <property type="entry name" value="RNase_HI_RT_Ty1"/>
    <property type="match status" value="1"/>
</dbReference>
<evidence type="ECO:0000313" key="3">
    <source>
        <dbReference type="EMBL" id="MBW0468951.1"/>
    </source>
</evidence>